<dbReference type="InterPro" id="IPR017145">
    <property type="entry name" value="Aminobenzoyl-glu_utiliz_pB"/>
</dbReference>
<gene>
    <name evidence="3" type="ORF">V8J38_12825</name>
</gene>
<accession>A0ABZ2IED8</accession>
<dbReference type="SUPFAM" id="SSF53187">
    <property type="entry name" value="Zn-dependent exopeptidases"/>
    <property type="match status" value="1"/>
</dbReference>
<dbReference type="Proteomes" id="UP001363460">
    <property type="component" value="Chromosome"/>
</dbReference>
<dbReference type="NCBIfam" id="TIGR01891">
    <property type="entry name" value="amidohydrolases"/>
    <property type="match status" value="1"/>
</dbReference>
<dbReference type="InterPro" id="IPR002933">
    <property type="entry name" value="Peptidase_M20"/>
</dbReference>
<dbReference type="Pfam" id="PF07687">
    <property type="entry name" value="M20_dimer"/>
    <property type="match status" value="1"/>
</dbReference>
<evidence type="ECO:0000313" key="4">
    <source>
        <dbReference type="Proteomes" id="UP001363460"/>
    </source>
</evidence>
<dbReference type="Gene3D" id="3.30.70.360">
    <property type="match status" value="1"/>
</dbReference>
<dbReference type="PANTHER" id="PTHR30575">
    <property type="entry name" value="PEPTIDASE M20"/>
    <property type="match status" value="1"/>
</dbReference>
<name>A0ABZ2IED8_9CAUL</name>
<keyword evidence="1" id="KW-0378">Hydrolase</keyword>
<dbReference type="SUPFAM" id="SSF55031">
    <property type="entry name" value="Bacterial exopeptidase dimerisation domain"/>
    <property type="match status" value="1"/>
</dbReference>
<evidence type="ECO:0000256" key="1">
    <source>
        <dbReference type="ARBA" id="ARBA00022801"/>
    </source>
</evidence>
<reference evidence="3 4" key="1">
    <citation type="submission" date="2024-02" db="EMBL/GenBank/DDBJ databases">
        <title>Distribution and functional of Brevundimonas-related endobacteria within Verticillium dahliae.</title>
        <authorList>
            <person name="Zeng H."/>
        </authorList>
    </citation>
    <scope>NUCLEOTIDE SEQUENCE [LARGE SCALE GENOMIC DNA]</scope>
    <source>
        <strain evidence="3 4">TRM 44200</strain>
    </source>
</reference>
<sequence length="527" mass="55705">MKASVSITERRELIIRNDHLGRFGLWSVALINTRMNSGIQNMKFTSLTALTLALSCFAGTTGRTAELPEMQQSAIIGTVERDREQLGATALAIWGFAEVGYQETQSSARLQQDLTAAGFTITEGIAGQPTAFLASFKNGDGPVVALLAEFDALPGLSQAVSPVEQSLHAIAGHGCGHNLFGAASSYAAIAVRQWMVDNNIKGELRVYGTPAEEGGSAKAFMVRDGLFRDVDVALHWHPATVNSASQGTTKANISGKFRFYGTSSHASGAPDRGRSALDAVEAMNAMANMMREHIPDGTRIHYVITDGGEAPNVVPNYAESYYYVRHGDPEVVLSVIERLKKAAEGAALGTETRYEFQQIGGVYSMMPNGALMSVMDRNLHRVGGITWTPEETAFAAELQKTLTSRPPLSGVGEIQPAKLSFDGAGGSTDVSDVSWVVPTVGLATATFVPGSAGHSWQNTAAAGSSIGVKGAVVAAKALALTAAELFVSPETIAAATAELHERRGADFVYRPLVGDGPPQLNYRGGSE</sequence>
<dbReference type="InterPro" id="IPR011650">
    <property type="entry name" value="Peptidase_M20_dimer"/>
</dbReference>
<dbReference type="InterPro" id="IPR036264">
    <property type="entry name" value="Bact_exopeptidase_dim_dom"/>
</dbReference>
<feature type="domain" description="Peptidase M20 dimerisation" evidence="2">
    <location>
        <begin position="250"/>
        <end position="347"/>
    </location>
</feature>
<organism evidence="3 4">
    <name type="scientific">Brevundimonas olei</name>
    <dbReference type="NCBI Taxonomy" id="657642"/>
    <lineage>
        <taxon>Bacteria</taxon>
        <taxon>Pseudomonadati</taxon>
        <taxon>Pseudomonadota</taxon>
        <taxon>Alphaproteobacteria</taxon>
        <taxon>Caulobacterales</taxon>
        <taxon>Caulobacteraceae</taxon>
        <taxon>Brevundimonas</taxon>
    </lineage>
</organism>
<dbReference type="InterPro" id="IPR017439">
    <property type="entry name" value="Amidohydrolase"/>
</dbReference>
<dbReference type="Gene3D" id="3.40.630.10">
    <property type="entry name" value="Zn peptidases"/>
    <property type="match status" value="1"/>
</dbReference>
<dbReference type="Pfam" id="PF01546">
    <property type="entry name" value="Peptidase_M20"/>
    <property type="match status" value="1"/>
</dbReference>
<dbReference type="RefSeq" id="WP_338576181.1">
    <property type="nucleotide sequence ID" value="NZ_CP146369.1"/>
</dbReference>
<dbReference type="PIRSF" id="PIRSF037227">
    <property type="entry name" value="Aminobenzoyl-glu_utiliz_pB"/>
    <property type="match status" value="1"/>
</dbReference>
<dbReference type="PANTHER" id="PTHR30575:SF0">
    <property type="entry name" value="XAA-ARG DIPEPTIDASE"/>
    <property type="match status" value="1"/>
</dbReference>
<evidence type="ECO:0000313" key="3">
    <source>
        <dbReference type="EMBL" id="WWT54124.1"/>
    </source>
</evidence>
<dbReference type="EMBL" id="CP146369">
    <property type="protein sequence ID" value="WWT54124.1"/>
    <property type="molecule type" value="Genomic_DNA"/>
</dbReference>
<protein>
    <submittedName>
        <fullName evidence="3">Amidohydrolase</fullName>
    </submittedName>
</protein>
<keyword evidence="4" id="KW-1185">Reference proteome</keyword>
<proteinExistence type="predicted"/>
<dbReference type="InterPro" id="IPR052030">
    <property type="entry name" value="Peptidase_M20/M20A_hydrolases"/>
</dbReference>
<evidence type="ECO:0000259" key="2">
    <source>
        <dbReference type="Pfam" id="PF07687"/>
    </source>
</evidence>